<evidence type="ECO:0000313" key="2">
    <source>
        <dbReference type="EMBL" id="MFC3893559.1"/>
    </source>
</evidence>
<reference evidence="3" key="1">
    <citation type="journal article" date="2019" name="Int. J. Syst. Evol. Microbiol.">
        <title>The Global Catalogue of Microorganisms (GCM) 10K type strain sequencing project: providing services to taxonomists for standard genome sequencing and annotation.</title>
        <authorList>
            <consortium name="The Broad Institute Genomics Platform"/>
            <consortium name="The Broad Institute Genome Sequencing Center for Infectious Disease"/>
            <person name="Wu L."/>
            <person name="Ma J."/>
        </authorList>
    </citation>
    <scope>NUCLEOTIDE SEQUENCE [LARGE SCALE GENOMIC DNA]</scope>
    <source>
        <strain evidence="3">CGMCC 4.7405</strain>
    </source>
</reference>
<dbReference type="Pfam" id="PF03995">
    <property type="entry name" value="Inhibitor_I36"/>
    <property type="match status" value="1"/>
</dbReference>
<accession>A0ABV8BV34</accession>
<keyword evidence="1" id="KW-0732">Signal</keyword>
<gene>
    <name evidence="2" type="ORF">ACFOWZ_18950</name>
</gene>
<keyword evidence="3" id="KW-1185">Reference proteome</keyword>
<dbReference type="RefSeq" id="WP_382374204.1">
    <property type="nucleotide sequence ID" value="NZ_JBHRZI010000015.1"/>
</dbReference>
<dbReference type="EMBL" id="JBHRZI010000015">
    <property type="protein sequence ID" value="MFC3893559.1"/>
    <property type="molecule type" value="Genomic_DNA"/>
</dbReference>
<name>A0ABV8BV34_9PSEU</name>
<evidence type="ECO:0000313" key="3">
    <source>
        <dbReference type="Proteomes" id="UP001595690"/>
    </source>
</evidence>
<evidence type="ECO:0000256" key="1">
    <source>
        <dbReference type="SAM" id="SignalP"/>
    </source>
</evidence>
<feature type="chain" id="PRO_5046123823" evidence="1">
    <location>
        <begin position="25"/>
        <end position="151"/>
    </location>
</feature>
<feature type="signal peptide" evidence="1">
    <location>
        <begin position="1"/>
        <end position="24"/>
    </location>
</feature>
<comment type="caution">
    <text evidence="2">The sequence shown here is derived from an EMBL/GenBank/DDBJ whole genome shotgun (WGS) entry which is preliminary data.</text>
</comment>
<sequence>MRKTLSVLFAAVMVLLTLAGTAAADPDALTIPAIEAPVVQEDVSALALTCPSGDLCVWPNNDGSSSRCSWTNRDADWWNAPVTCSWASSRAVMRVYNNGASSSYDRVCLYTGANYTGSAWYIRQRVLSGTAFPGVRIRSHRWVAGAGGTTC</sequence>
<organism evidence="2 3">
    <name type="scientific">Lentzea rhizosphaerae</name>
    <dbReference type="NCBI Taxonomy" id="2041025"/>
    <lineage>
        <taxon>Bacteria</taxon>
        <taxon>Bacillati</taxon>
        <taxon>Actinomycetota</taxon>
        <taxon>Actinomycetes</taxon>
        <taxon>Pseudonocardiales</taxon>
        <taxon>Pseudonocardiaceae</taxon>
        <taxon>Lentzea</taxon>
    </lineage>
</organism>
<dbReference type="Proteomes" id="UP001595690">
    <property type="component" value="Unassembled WGS sequence"/>
</dbReference>
<protein>
    <submittedName>
        <fullName evidence="2">Peptidase inhibitor family I36 protein</fullName>
    </submittedName>
</protein>
<proteinExistence type="predicted"/>